<comment type="caution">
    <text evidence="2">The sequence shown here is derived from an EMBL/GenBank/DDBJ whole genome shotgun (WGS) entry which is preliminary data.</text>
</comment>
<evidence type="ECO:0000313" key="3">
    <source>
        <dbReference type="Proteomes" id="UP000607645"/>
    </source>
</evidence>
<dbReference type="AlphaFoldDB" id="A0A8J6JCR2"/>
<dbReference type="RefSeq" id="WP_186919042.1">
    <property type="nucleotide sequence ID" value="NZ_JACOPQ010000005.1"/>
</dbReference>
<evidence type="ECO:0000259" key="1">
    <source>
        <dbReference type="PROSITE" id="PS50853"/>
    </source>
</evidence>
<dbReference type="EMBL" id="JACOPQ010000005">
    <property type="protein sequence ID" value="MBC5737096.1"/>
    <property type="molecule type" value="Genomic_DNA"/>
</dbReference>
<organism evidence="2 3">
    <name type="scientific">Lawsonibacter faecis</name>
    <dbReference type="NCBI Taxonomy" id="2763052"/>
    <lineage>
        <taxon>Bacteria</taxon>
        <taxon>Bacillati</taxon>
        <taxon>Bacillota</taxon>
        <taxon>Clostridia</taxon>
        <taxon>Eubacteriales</taxon>
        <taxon>Oscillospiraceae</taxon>
        <taxon>Lawsonibacter</taxon>
    </lineage>
</organism>
<reference evidence="2" key="1">
    <citation type="submission" date="2020-08" db="EMBL/GenBank/DDBJ databases">
        <title>Genome public.</title>
        <authorList>
            <person name="Liu C."/>
            <person name="Sun Q."/>
        </authorList>
    </citation>
    <scope>NUCLEOTIDE SEQUENCE</scope>
    <source>
        <strain evidence="2">NSJ-52</strain>
    </source>
</reference>
<dbReference type="InterPro" id="IPR003961">
    <property type="entry name" value="FN3_dom"/>
</dbReference>
<protein>
    <recommendedName>
        <fullName evidence="1">Fibronectin type-III domain-containing protein</fullName>
    </recommendedName>
</protein>
<dbReference type="InterPro" id="IPR036116">
    <property type="entry name" value="FN3_sf"/>
</dbReference>
<dbReference type="InterPro" id="IPR013783">
    <property type="entry name" value="Ig-like_fold"/>
</dbReference>
<keyword evidence="3" id="KW-1185">Reference proteome</keyword>
<proteinExistence type="predicted"/>
<sequence>MSDELIRIPAFLAEETGDYGIMPMCDFCAEVACETADMECGQTCGQSCGSQCTVSECKQSCSQGCSQCGSCESSSQTVYTAPTFTITNITETGADINVSPGTGYTRYRVFARLTSDPDDVSYDWTFSETTAFTAEMDSLEPKTEYTVNVCGVIGNTSDKWAGAKTFTTGGKSRPADWSWWSAVAAGKPISISADEWKAFYDRIDAFRIYAGQGAWGLYKPVSKGTVISAAIVNEVRAAIGPITTAARPKYINPGDPITADYFNSLKDFLNSVP</sequence>
<name>A0A8J6JCR2_9FIRM</name>
<dbReference type="Gene3D" id="2.60.40.10">
    <property type="entry name" value="Immunoglobulins"/>
    <property type="match status" value="1"/>
</dbReference>
<feature type="domain" description="Fibronectin type-III" evidence="1">
    <location>
        <begin position="78"/>
        <end position="171"/>
    </location>
</feature>
<evidence type="ECO:0000313" key="2">
    <source>
        <dbReference type="EMBL" id="MBC5737096.1"/>
    </source>
</evidence>
<dbReference type="Proteomes" id="UP000607645">
    <property type="component" value="Unassembled WGS sequence"/>
</dbReference>
<dbReference type="PROSITE" id="PS50853">
    <property type="entry name" value="FN3"/>
    <property type="match status" value="1"/>
</dbReference>
<accession>A0A8J6JCR2</accession>
<gene>
    <name evidence="2" type="ORF">H8S62_08725</name>
</gene>
<dbReference type="CDD" id="cd00063">
    <property type="entry name" value="FN3"/>
    <property type="match status" value="1"/>
</dbReference>
<dbReference type="SUPFAM" id="SSF49265">
    <property type="entry name" value="Fibronectin type III"/>
    <property type="match status" value="1"/>
</dbReference>